<evidence type="ECO:0000259" key="2">
    <source>
        <dbReference type="SMART" id="SM00470"/>
    </source>
</evidence>
<dbReference type="EMBL" id="SBHX01000035">
    <property type="protein sequence ID" value="RWX30658.1"/>
    <property type="molecule type" value="Genomic_DNA"/>
</dbReference>
<dbReference type="CDD" id="cd16409">
    <property type="entry name" value="ParB_N_like"/>
    <property type="match status" value="1"/>
</dbReference>
<reference evidence="3 4" key="1">
    <citation type="submission" date="2019-01" db="EMBL/GenBank/DDBJ databases">
        <title>RHIZO-ID as a novel technology for direct rhizobia identification.</title>
        <authorList>
            <person name="De Meyer S.E."/>
        </authorList>
    </citation>
    <scope>NUCLEOTIDE SEQUENCE [LARGE SCALE GENOMIC DNA]</scope>
    <source>
        <strain evidence="3 4">WSM448</strain>
    </source>
</reference>
<evidence type="ECO:0000313" key="4">
    <source>
        <dbReference type="Proteomes" id="UP000283817"/>
    </source>
</evidence>
<sequence>MAEFKRILISDIVIPDRLRAVEEEHALAIAQSIVEHGLINPITVRSTPNAKGGKYTLVAGAHRVRAVQINDDVEIDAMIVDGDKAEAQLVEITENLFRNDLSVMDRAIFVQTYRDVWEKAHGKIGAGRPGNRANLAQLFADESEAGSFSKHVADRMGLSKRAVEYLNKIAQNLHPDVRSAVRGTPIADNQSALLKIAKMEPIKQRQTAVAFRTEPDLKKAFALVDPVPQLSKKQVEQATLLSRLVTAWEDASEETRNQFLEHIGLGEDGDALMAEIRSEAGDE</sequence>
<organism evidence="3 4">
    <name type="scientific">Rhizobium leguminosarum</name>
    <dbReference type="NCBI Taxonomy" id="384"/>
    <lineage>
        <taxon>Bacteria</taxon>
        <taxon>Pseudomonadati</taxon>
        <taxon>Pseudomonadota</taxon>
        <taxon>Alphaproteobacteria</taxon>
        <taxon>Hyphomicrobiales</taxon>
        <taxon>Rhizobiaceae</taxon>
        <taxon>Rhizobium/Agrobacterium group</taxon>
        <taxon>Rhizobium</taxon>
    </lineage>
</organism>
<dbReference type="GO" id="GO:0007059">
    <property type="term" value="P:chromosome segregation"/>
    <property type="evidence" value="ECO:0007669"/>
    <property type="project" value="TreeGrafter"/>
</dbReference>
<dbReference type="SMART" id="SM00470">
    <property type="entry name" value="ParB"/>
    <property type="match status" value="1"/>
</dbReference>
<dbReference type="NCBIfam" id="TIGR00180">
    <property type="entry name" value="parB_part"/>
    <property type="match status" value="1"/>
</dbReference>
<comment type="caution">
    <text evidence="3">The sequence shown here is derived from an EMBL/GenBank/DDBJ whole genome shotgun (WGS) entry which is preliminary data.</text>
</comment>
<dbReference type="PANTHER" id="PTHR33375:SF1">
    <property type="entry name" value="CHROMOSOME-PARTITIONING PROTEIN PARB-RELATED"/>
    <property type="match status" value="1"/>
</dbReference>
<dbReference type="PANTHER" id="PTHR33375">
    <property type="entry name" value="CHROMOSOME-PARTITIONING PROTEIN PARB-RELATED"/>
    <property type="match status" value="1"/>
</dbReference>
<dbReference type="Gene3D" id="3.90.1530.30">
    <property type="match status" value="1"/>
</dbReference>
<name>A0A444I0W3_RHILE</name>
<evidence type="ECO:0000313" key="3">
    <source>
        <dbReference type="EMBL" id="RWX30658.1"/>
    </source>
</evidence>
<dbReference type="InterPro" id="IPR003115">
    <property type="entry name" value="ParB_N"/>
</dbReference>
<dbReference type="GO" id="GO:0005694">
    <property type="term" value="C:chromosome"/>
    <property type="evidence" value="ECO:0007669"/>
    <property type="project" value="TreeGrafter"/>
</dbReference>
<dbReference type="Pfam" id="PF02195">
    <property type="entry name" value="ParB_N"/>
    <property type="match status" value="1"/>
</dbReference>
<dbReference type="InterPro" id="IPR036086">
    <property type="entry name" value="ParB/Sulfiredoxin_sf"/>
</dbReference>
<evidence type="ECO:0000256" key="1">
    <source>
        <dbReference type="ARBA" id="ARBA00006295"/>
    </source>
</evidence>
<proteinExistence type="inferred from homology"/>
<dbReference type="GO" id="GO:0003677">
    <property type="term" value="F:DNA binding"/>
    <property type="evidence" value="ECO:0007669"/>
    <property type="project" value="InterPro"/>
</dbReference>
<dbReference type="Gene3D" id="1.10.10.2830">
    <property type="match status" value="1"/>
</dbReference>
<dbReference type="InterPro" id="IPR050336">
    <property type="entry name" value="Chromosome_partition/occlusion"/>
</dbReference>
<dbReference type="InterPro" id="IPR004437">
    <property type="entry name" value="ParB/RepB/Spo0J"/>
</dbReference>
<accession>A0A444I0W3</accession>
<dbReference type="Proteomes" id="UP000283817">
    <property type="component" value="Unassembled WGS sequence"/>
</dbReference>
<dbReference type="AlphaFoldDB" id="A0A444I0W3"/>
<dbReference type="RefSeq" id="WP_128410821.1">
    <property type="nucleotide sequence ID" value="NZ_SBHX01000035.1"/>
</dbReference>
<comment type="similarity">
    <text evidence="1">Belongs to the ParB family.</text>
</comment>
<dbReference type="SUPFAM" id="SSF109709">
    <property type="entry name" value="KorB DNA-binding domain-like"/>
    <property type="match status" value="1"/>
</dbReference>
<dbReference type="SUPFAM" id="SSF110849">
    <property type="entry name" value="ParB/Sulfiredoxin"/>
    <property type="match status" value="1"/>
</dbReference>
<feature type="domain" description="ParB-like N-terminal" evidence="2">
    <location>
        <begin position="5"/>
        <end position="96"/>
    </location>
</feature>
<protein>
    <submittedName>
        <fullName evidence="3">ParB/RepB/Spo0J family partition protein</fullName>
    </submittedName>
</protein>
<gene>
    <name evidence="3" type="ORF">EHI47_14495</name>
</gene>